<dbReference type="PANTHER" id="PTHR33427">
    <property type="entry name" value="HNH ENDONUCLEASE"/>
    <property type="match status" value="1"/>
</dbReference>
<dbReference type="PANTHER" id="PTHR33427:SF2">
    <property type="entry name" value="TRICHOHYALIN"/>
    <property type="match status" value="1"/>
</dbReference>
<name>A0ABP0UEH5_9BRYO</name>
<reference evidence="3" key="1">
    <citation type="submission" date="2024-02" db="EMBL/GenBank/DDBJ databases">
        <authorList>
            <consortium name="ELIXIR-Norway"/>
            <consortium name="Elixir Norway"/>
        </authorList>
    </citation>
    <scope>NUCLEOTIDE SEQUENCE</scope>
</reference>
<organism evidence="3 4">
    <name type="scientific">Sphagnum troendelagicum</name>
    <dbReference type="NCBI Taxonomy" id="128251"/>
    <lineage>
        <taxon>Eukaryota</taxon>
        <taxon>Viridiplantae</taxon>
        <taxon>Streptophyta</taxon>
        <taxon>Embryophyta</taxon>
        <taxon>Bryophyta</taxon>
        <taxon>Sphagnophytina</taxon>
        <taxon>Sphagnopsida</taxon>
        <taxon>Sphagnales</taxon>
        <taxon>Sphagnaceae</taxon>
        <taxon>Sphagnum</taxon>
    </lineage>
</organism>
<gene>
    <name evidence="3" type="ORF">CSSPTR1EN2_LOCUS14889</name>
</gene>
<evidence type="ECO:0000313" key="3">
    <source>
        <dbReference type="EMBL" id="CAK9219820.1"/>
    </source>
</evidence>
<proteinExistence type="predicted"/>
<keyword evidence="1" id="KW-0175">Coiled coil</keyword>
<feature type="compositionally biased region" description="Polar residues" evidence="2">
    <location>
        <begin position="938"/>
        <end position="959"/>
    </location>
</feature>
<accession>A0ABP0UEH5</accession>
<sequence length="1002" mass="113079">MFAKLVLTDEEKAVDEELGYPHGYAKLCRHAAAQLQGLLTPFTEGPPQRFLPYAPQTEDFVKLKEWDSLFPVVAEGDRDPPNARKHAEELWLQLDHLGNAGFDPAKFRVDAYGNVVYWNADPSSPLAWEVDHWYPHSRGGKTVVSNLRIVQWQANQRKKNRLEFLVPWWDLQHGVSINQFLSAFASKNADFRRRSFALFFAGGEDEKVAREHVGECRPWPQEFREKKALFGLAAAAIVSPMTYNNDIVKIGHISRAVFASSDMVTATGKSCWKEIKENEPALANRSTVQIKDKILREEEKREKEEDVAQLEETVITLRQQNEKERLALLEFEDVLRKHKQRVEKQRRWAETQSSYRLCLERMIRDTMHQSLAYKEQARLNQAACNALMARLDCQKAICDAAEKDLIQRHAHREALAVTGGTAMKENGCMSGLRGKDIVDVSSCVSLFETNEEHEGEEVTEPDNDMDCWNDGEDEKANEVHKLQMQLCQSQALHQQLQQQIEHEHLNNYLVEDGLGLKGRPKEAVNASELTLYLDATAQDREDKWVQQPESQDGCKGMEEETDFAKDENVSCKFHGVQDVAVMQQGIETEIYGVDPKGEQSFEDTEDALNVLSDNYGDDPPASEAVAEELLVLLLKESRPDYRQEHQKNVIVEQSQSNAVTKEVRVHWGPRETYKHTGAHLLEQFRLQMQMAGVSDGRVNDGQPIGEQQEQFDELLQQVLTTHVDRGQRNEAAAQQTPNFDDEEKWQIGKSNLDKWLQALLQKDGDSAGSSPANESPLLSVVSPVLSTARAATCENMDLEVGQDQDSLKRVGESMDKPKGLWGGLVRKLSVKQQTELSRQLEEESDEEPIGMETKNTDENLTHVLNSLKNIMLNEEDDAKIVKPKPFELRHTVTGGGGEADQLLQSATKPFPEAELTELHAEDSVAGCVLDTHLHSTERNSTIETDTESLSSTNPDSQSMEGKDMLRMGLRSSLKAATVAWRKAVKKLETKLQEGLSAYPPLD</sequence>
<evidence type="ECO:0000256" key="1">
    <source>
        <dbReference type="SAM" id="Coils"/>
    </source>
</evidence>
<dbReference type="Gene3D" id="1.10.30.50">
    <property type="match status" value="1"/>
</dbReference>
<keyword evidence="4" id="KW-1185">Reference proteome</keyword>
<protein>
    <submittedName>
        <fullName evidence="3">Uncharacterized protein</fullName>
    </submittedName>
</protein>
<dbReference type="Proteomes" id="UP001497512">
    <property type="component" value="Chromosome 3"/>
</dbReference>
<dbReference type="EMBL" id="OZ019895">
    <property type="protein sequence ID" value="CAK9219820.1"/>
    <property type="molecule type" value="Genomic_DNA"/>
</dbReference>
<feature type="region of interest" description="Disordered" evidence="2">
    <location>
        <begin position="935"/>
        <end position="963"/>
    </location>
</feature>
<evidence type="ECO:0000256" key="2">
    <source>
        <dbReference type="SAM" id="MobiDB-lite"/>
    </source>
</evidence>
<evidence type="ECO:0000313" key="4">
    <source>
        <dbReference type="Proteomes" id="UP001497512"/>
    </source>
</evidence>
<feature type="coiled-coil region" evidence="1">
    <location>
        <begin position="293"/>
        <end position="327"/>
    </location>
</feature>